<dbReference type="InterPro" id="IPR011990">
    <property type="entry name" value="TPR-like_helical_dom_sf"/>
</dbReference>
<evidence type="ECO:0000256" key="3">
    <source>
        <dbReference type="ARBA" id="ARBA00011970"/>
    </source>
</evidence>
<protein>
    <recommendedName>
        <fullName evidence="3">protein O-GlcNAc transferase</fullName>
        <ecNumber evidence="3">2.4.1.255</ecNumber>
    </recommendedName>
</protein>
<accession>A0A1M5UE50</accession>
<dbReference type="PANTHER" id="PTHR44835">
    <property type="entry name" value="UDP-N-ACETYLGLUCOSAMINE--PEPTIDE N-ACETYLGLUCOSAMINYLTRANSFERASE SPINDLY-RELATED"/>
    <property type="match status" value="1"/>
</dbReference>
<dbReference type="SMART" id="SM00028">
    <property type="entry name" value="TPR"/>
    <property type="match status" value="8"/>
</dbReference>
<dbReference type="Pfam" id="PF13844">
    <property type="entry name" value="Glyco_transf_41"/>
    <property type="match status" value="1"/>
</dbReference>
<comment type="similarity">
    <text evidence="2">Belongs to the glycosyltransferase 41 family. O-GlcNAc transferase subfamily.</text>
</comment>
<keyword evidence="5 10" id="KW-0808">Transferase</keyword>
<dbReference type="Pfam" id="PF07719">
    <property type="entry name" value="TPR_2"/>
    <property type="match status" value="1"/>
</dbReference>
<comment type="pathway">
    <text evidence="1">Protein modification; protein glycosylation.</text>
</comment>
<dbReference type="Pfam" id="PF13432">
    <property type="entry name" value="TPR_16"/>
    <property type="match status" value="3"/>
</dbReference>
<evidence type="ECO:0000256" key="7">
    <source>
        <dbReference type="ARBA" id="ARBA00022803"/>
    </source>
</evidence>
<dbReference type="PANTHER" id="PTHR44835:SF1">
    <property type="entry name" value="PROTEIN O-GLCNAC TRANSFERASE"/>
    <property type="match status" value="1"/>
</dbReference>
<organism evidence="10 11">
    <name type="scientific">Bradyrhizobium erythrophlei</name>
    <dbReference type="NCBI Taxonomy" id="1437360"/>
    <lineage>
        <taxon>Bacteria</taxon>
        <taxon>Pseudomonadati</taxon>
        <taxon>Pseudomonadota</taxon>
        <taxon>Alphaproteobacteria</taxon>
        <taxon>Hyphomicrobiales</taxon>
        <taxon>Nitrobacteraceae</taxon>
        <taxon>Bradyrhizobium</taxon>
    </lineage>
</organism>
<dbReference type="AlphaFoldDB" id="A0A1M5UE50"/>
<evidence type="ECO:0000256" key="5">
    <source>
        <dbReference type="ARBA" id="ARBA00022679"/>
    </source>
</evidence>
<evidence type="ECO:0000256" key="8">
    <source>
        <dbReference type="PROSITE-ProRule" id="PRU00339"/>
    </source>
</evidence>
<keyword evidence="7 8" id="KW-0802">TPR repeat</keyword>
<keyword evidence="6" id="KW-0677">Repeat</keyword>
<evidence type="ECO:0000256" key="4">
    <source>
        <dbReference type="ARBA" id="ARBA00022676"/>
    </source>
</evidence>
<dbReference type="PROSITE" id="PS50005">
    <property type="entry name" value="TPR"/>
    <property type="match status" value="4"/>
</dbReference>
<feature type="repeat" description="TPR" evidence="8">
    <location>
        <begin position="176"/>
        <end position="209"/>
    </location>
</feature>
<evidence type="ECO:0000256" key="2">
    <source>
        <dbReference type="ARBA" id="ARBA00005386"/>
    </source>
</evidence>
<dbReference type="SUPFAM" id="SSF48452">
    <property type="entry name" value="TPR-like"/>
    <property type="match status" value="1"/>
</dbReference>
<evidence type="ECO:0000256" key="6">
    <source>
        <dbReference type="ARBA" id="ARBA00022737"/>
    </source>
</evidence>
<sequence>MNAGGHSEQQLAAAMAHHRAGRLAEAERLYRLACDDDPKNARAFHLLGVVAHQLGRPDAASLVGRAVTLDPRFAEAHNDRGAILAANRSFTDAVACFERAVSLNPGYHEARNNLARGLRSLGRFGEALVQFEQILKYAPDSPVAHFNLASVFELAGRKSDAESHYCSAISLRPDFVDAHIHLALLLLDLDRLPEALVHAERAVALRPDSAGARNNLGNILRTMGLRDAAIAQYEAALGTDPSSFMAHYNCGVALRGEARIAEARRHFAQALALKPNFLEAELALCMAELPALYNDEPEIAERRDAYAGRLAGLCADTASAEAPAALAETIGSHQPFYLPYQGRNDRELQVLYGSMVCGVMAARYDAPVMPAAPGPGEPIRLGIVSGFFRQHSNWKIPIKGWLSELDRTRFHVSGYYTSGERDDQTEMAATLCRRFVQGPLSLDAWRRTILDDAPDILIFPEIGMDKVSAQLAAQRLAAVQCASWGHPVTSGFPTIDYFISSDLMEPAGAAAQYSERLIRLPNLSIYYEPSDVPARGVDRTQLGLRADSVAFWCCQSLPKYLPQFDQVFARIAAKVPGCQFTFIEFAGGRGVTEMFRGRLDRAFLALGLKAADHCVFLPRLAPDHFVAAIGQCDVVLDSIGWSGCNSILESLVHNVPIVTLPGDTMRARHAAAILERMGMRETTARTVDDYVSIAVSLGRDAAKRAEFSTRIANKKQLVYRDRVCIAALEAFLDKAARPGQEV</sequence>
<feature type="repeat" description="TPR" evidence="8">
    <location>
        <begin position="108"/>
        <end position="141"/>
    </location>
</feature>
<dbReference type="Gene3D" id="3.40.50.2000">
    <property type="entry name" value="Glycogen Phosphorylase B"/>
    <property type="match status" value="1"/>
</dbReference>
<dbReference type="InterPro" id="IPR019734">
    <property type="entry name" value="TPR_rpt"/>
</dbReference>
<dbReference type="InterPro" id="IPR013105">
    <property type="entry name" value="TPR_2"/>
</dbReference>
<dbReference type="EMBL" id="LT670818">
    <property type="protein sequence ID" value="SHH61304.1"/>
    <property type="molecule type" value="Genomic_DNA"/>
</dbReference>
<feature type="domain" description="O-GlcNAc transferase C-terminal" evidence="9">
    <location>
        <begin position="539"/>
        <end position="715"/>
    </location>
</feature>
<evidence type="ECO:0000256" key="1">
    <source>
        <dbReference type="ARBA" id="ARBA00004922"/>
    </source>
</evidence>
<dbReference type="GO" id="GO:0097363">
    <property type="term" value="F:protein O-acetylglucosaminyltransferase activity"/>
    <property type="evidence" value="ECO:0007669"/>
    <property type="project" value="UniProtKB-EC"/>
</dbReference>
<proteinExistence type="inferred from homology"/>
<dbReference type="Gene3D" id="1.25.40.10">
    <property type="entry name" value="Tetratricopeptide repeat domain"/>
    <property type="match status" value="2"/>
</dbReference>
<gene>
    <name evidence="10" type="ORF">SAMN05444169_8352</name>
</gene>
<reference evidence="10 11" key="1">
    <citation type="submission" date="2016-11" db="EMBL/GenBank/DDBJ databases">
        <authorList>
            <person name="Jaros S."/>
            <person name="Januszkiewicz K."/>
            <person name="Wedrychowicz H."/>
        </authorList>
    </citation>
    <scope>NUCLEOTIDE SEQUENCE [LARGE SCALE GENOMIC DNA]</scope>
    <source>
        <strain evidence="10 11">GAS242</strain>
    </source>
</reference>
<dbReference type="InterPro" id="IPR051939">
    <property type="entry name" value="Glycosyltr_41/O-GlcNAc_trsf"/>
</dbReference>
<dbReference type="SUPFAM" id="SSF53756">
    <property type="entry name" value="UDP-Glycosyltransferase/glycogen phosphorylase"/>
    <property type="match status" value="1"/>
</dbReference>
<keyword evidence="4" id="KW-0328">Glycosyltransferase</keyword>
<dbReference type="Gene3D" id="3.40.50.11380">
    <property type="match status" value="1"/>
</dbReference>
<evidence type="ECO:0000259" key="9">
    <source>
        <dbReference type="Pfam" id="PF13844"/>
    </source>
</evidence>
<name>A0A1M5UE50_9BRAD</name>
<dbReference type="InterPro" id="IPR029489">
    <property type="entry name" value="OGT/SEC/SPY_C"/>
</dbReference>
<evidence type="ECO:0000313" key="10">
    <source>
        <dbReference type="EMBL" id="SHH61304.1"/>
    </source>
</evidence>
<feature type="repeat" description="TPR" evidence="8">
    <location>
        <begin position="74"/>
        <end position="107"/>
    </location>
</feature>
<feature type="repeat" description="TPR" evidence="8">
    <location>
        <begin position="210"/>
        <end position="243"/>
    </location>
</feature>
<evidence type="ECO:0000313" key="11">
    <source>
        <dbReference type="Proteomes" id="UP000190675"/>
    </source>
</evidence>
<dbReference type="Proteomes" id="UP000190675">
    <property type="component" value="Chromosome I"/>
</dbReference>
<dbReference type="EC" id="2.4.1.255" evidence="3"/>